<organism evidence="1 2">
    <name type="scientific">Leishmania tarentolae</name>
    <name type="common">Sauroleishmania tarentolae</name>
    <dbReference type="NCBI Taxonomy" id="5689"/>
    <lineage>
        <taxon>Eukaryota</taxon>
        <taxon>Discoba</taxon>
        <taxon>Euglenozoa</taxon>
        <taxon>Kinetoplastea</taxon>
        <taxon>Metakinetoplastina</taxon>
        <taxon>Trypanosomatida</taxon>
        <taxon>Trypanosomatidae</taxon>
        <taxon>Leishmaniinae</taxon>
        <taxon>Leishmania</taxon>
        <taxon>lizard Leishmania</taxon>
    </lineage>
</organism>
<proteinExistence type="predicted"/>
<reference evidence="1" key="1">
    <citation type="submission" date="2019-11" db="EMBL/GenBank/DDBJ databases">
        <title>Leishmania tarentolae CDS.</title>
        <authorList>
            <person name="Goto Y."/>
            <person name="Yamagishi J."/>
        </authorList>
    </citation>
    <scope>NUCLEOTIDE SEQUENCE [LARGE SCALE GENOMIC DNA]</scope>
    <source>
        <strain evidence="1">Parrot Tar II</strain>
    </source>
</reference>
<name>A0A640KHG9_LEITA</name>
<gene>
    <name evidence="1" type="ORF">LtaPh_2203451</name>
</gene>
<evidence type="ECO:0000313" key="1">
    <source>
        <dbReference type="EMBL" id="GET88504.1"/>
    </source>
</evidence>
<keyword evidence="2" id="KW-1185">Reference proteome</keyword>
<evidence type="ECO:0000313" key="2">
    <source>
        <dbReference type="Proteomes" id="UP000419144"/>
    </source>
</evidence>
<dbReference type="EMBL" id="BLBS01000029">
    <property type="protein sequence ID" value="GET88504.1"/>
    <property type="molecule type" value="Genomic_DNA"/>
</dbReference>
<protein>
    <submittedName>
        <fullName evidence="1">Methylenetetrahydrofolate dehydrogenase-like protein</fullName>
    </submittedName>
</protein>
<accession>A0A640KHG9</accession>
<sequence length="79" mass="8982">MTQALPSCRTSVSADTCQRSGHDWYPQGHRMAAHSHECTIQLQELGVNVCGEAAFFVSQLIRLQYAQHYVRHRKRPNTA</sequence>
<dbReference type="Proteomes" id="UP000419144">
    <property type="component" value="Unassembled WGS sequence"/>
</dbReference>
<dbReference type="AlphaFoldDB" id="A0A640KHG9"/>
<comment type="caution">
    <text evidence="1">The sequence shown here is derived from an EMBL/GenBank/DDBJ whole genome shotgun (WGS) entry which is preliminary data.</text>
</comment>
<dbReference type="VEuPathDB" id="TriTrypDB:LtaPh_2203451"/>